<proteinExistence type="predicted"/>
<protein>
    <submittedName>
        <fullName evidence="2">Uncharacterized protein</fullName>
    </submittedName>
</protein>
<dbReference type="AlphaFoldDB" id="A0A6A4STH6"/>
<reference evidence="2 3" key="1">
    <citation type="submission" date="2019-06" db="EMBL/GenBank/DDBJ databases">
        <title>Draft genomes of female and male turbot (Scophthalmus maximus).</title>
        <authorList>
            <person name="Xu H."/>
            <person name="Xu X.-W."/>
            <person name="Shao C."/>
            <person name="Chen S."/>
        </authorList>
    </citation>
    <scope>NUCLEOTIDE SEQUENCE [LARGE SCALE GENOMIC DNA]</scope>
    <source>
        <strain evidence="2">Ysfricsl-2016a</strain>
        <tissue evidence="2">Blood</tissue>
    </source>
</reference>
<name>A0A6A4STH6_SCOMX</name>
<evidence type="ECO:0000256" key="1">
    <source>
        <dbReference type="SAM" id="MobiDB-lite"/>
    </source>
</evidence>
<sequence>MQRDTQTSKNATRLQHQRRCVATWLRAASMLPSIFRKHHNYGGSAQHNWSNRLVFTGHTEYTLQPDSCRYDSTTRQRKMFFVVSMKRDGGRLPLNSLPVGESESRRDEKTTGKLSPMK</sequence>
<evidence type="ECO:0000313" key="3">
    <source>
        <dbReference type="Proteomes" id="UP000438429"/>
    </source>
</evidence>
<evidence type="ECO:0000313" key="2">
    <source>
        <dbReference type="EMBL" id="KAF0038526.1"/>
    </source>
</evidence>
<accession>A0A6A4STH6</accession>
<organism evidence="2 3">
    <name type="scientific">Scophthalmus maximus</name>
    <name type="common">Turbot</name>
    <name type="synonym">Psetta maxima</name>
    <dbReference type="NCBI Taxonomy" id="52904"/>
    <lineage>
        <taxon>Eukaryota</taxon>
        <taxon>Metazoa</taxon>
        <taxon>Chordata</taxon>
        <taxon>Craniata</taxon>
        <taxon>Vertebrata</taxon>
        <taxon>Euteleostomi</taxon>
        <taxon>Actinopterygii</taxon>
        <taxon>Neopterygii</taxon>
        <taxon>Teleostei</taxon>
        <taxon>Neoteleostei</taxon>
        <taxon>Acanthomorphata</taxon>
        <taxon>Carangaria</taxon>
        <taxon>Pleuronectiformes</taxon>
        <taxon>Pleuronectoidei</taxon>
        <taxon>Scophthalmidae</taxon>
        <taxon>Scophthalmus</taxon>
    </lineage>
</organism>
<dbReference type="EMBL" id="VEVO01000008">
    <property type="protein sequence ID" value="KAF0038526.1"/>
    <property type="molecule type" value="Genomic_DNA"/>
</dbReference>
<comment type="caution">
    <text evidence="2">The sequence shown here is derived from an EMBL/GenBank/DDBJ whole genome shotgun (WGS) entry which is preliminary data.</text>
</comment>
<feature type="compositionally biased region" description="Basic and acidic residues" evidence="1">
    <location>
        <begin position="102"/>
        <end position="111"/>
    </location>
</feature>
<dbReference type="Proteomes" id="UP000438429">
    <property type="component" value="Unassembled WGS sequence"/>
</dbReference>
<gene>
    <name evidence="2" type="ORF">F2P81_009010</name>
</gene>
<feature type="region of interest" description="Disordered" evidence="1">
    <location>
        <begin position="89"/>
        <end position="118"/>
    </location>
</feature>